<proteinExistence type="predicted"/>
<sequence length="225" mass="25919">FFCGHSANPQLFRNPTNIPQLNCGTLDICGFAEYLRDCEFADLQILDLKICNVSQYRKSQLFRNYIFAAPSLSVDTYIDNIKTKNWISTFYDQIGKPIIGRVLDKPNEDIISIEHWIQDVENDQMSPSVQLPIIKKCGGCEVKTSQNRSKRNNIKVRCITDVNIENCVKIDANSIQNDRYMIDMAIYEALAQAECKYYGKTSMNECIIEKVNGLFKYIHPSDYRN</sequence>
<feature type="non-terminal residue" evidence="1">
    <location>
        <position position="1"/>
    </location>
</feature>
<accession>A0A2I1HBN0</accession>
<gene>
    <name evidence="1" type="ORF">RhiirA4_476395</name>
</gene>
<evidence type="ECO:0000313" key="1">
    <source>
        <dbReference type="EMBL" id="PKY56245.1"/>
    </source>
</evidence>
<dbReference type="EMBL" id="LLXI01002115">
    <property type="protein sequence ID" value="PKY56245.1"/>
    <property type="molecule type" value="Genomic_DNA"/>
</dbReference>
<organism evidence="1 2">
    <name type="scientific">Rhizophagus irregularis</name>
    <dbReference type="NCBI Taxonomy" id="588596"/>
    <lineage>
        <taxon>Eukaryota</taxon>
        <taxon>Fungi</taxon>
        <taxon>Fungi incertae sedis</taxon>
        <taxon>Mucoromycota</taxon>
        <taxon>Glomeromycotina</taxon>
        <taxon>Glomeromycetes</taxon>
        <taxon>Glomerales</taxon>
        <taxon>Glomeraceae</taxon>
        <taxon>Rhizophagus</taxon>
    </lineage>
</organism>
<dbReference type="VEuPathDB" id="FungiDB:FUN_003943"/>
<evidence type="ECO:0000313" key="2">
    <source>
        <dbReference type="Proteomes" id="UP000234323"/>
    </source>
</evidence>
<dbReference type="VEuPathDB" id="FungiDB:RhiirFUN_004512"/>
<keyword evidence="2" id="KW-1185">Reference proteome</keyword>
<feature type="non-terminal residue" evidence="1">
    <location>
        <position position="225"/>
    </location>
</feature>
<protein>
    <submittedName>
        <fullName evidence="1">Uncharacterized protein</fullName>
    </submittedName>
</protein>
<name>A0A2I1HBN0_9GLOM</name>
<dbReference type="AlphaFoldDB" id="A0A2I1HBN0"/>
<reference evidence="1 2" key="1">
    <citation type="submission" date="2015-10" db="EMBL/GenBank/DDBJ databases">
        <title>Genome analyses suggest a sexual origin of heterokaryosis in a supposedly ancient asexual fungus.</title>
        <authorList>
            <person name="Ropars J."/>
            <person name="Sedzielewska K."/>
            <person name="Noel J."/>
            <person name="Charron P."/>
            <person name="Farinelli L."/>
            <person name="Marton T."/>
            <person name="Kruger M."/>
            <person name="Pelin A."/>
            <person name="Brachmann A."/>
            <person name="Corradi N."/>
        </authorList>
    </citation>
    <scope>NUCLEOTIDE SEQUENCE [LARGE SCALE GENOMIC DNA]</scope>
    <source>
        <strain evidence="1 2">A4</strain>
    </source>
</reference>
<dbReference type="Proteomes" id="UP000234323">
    <property type="component" value="Unassembled WGS sequence"/>
</dbReference>
<comment type="caution">
    <text evidence="1">The sequence shown here is derived from an EMBL/GenBank/DDBJ whole genome shotgun (WGS) entry which is preliminary data.</text>
</comment>